<reference evidence="1 2" key="2">
    <citation type="journal article" date="2022" name="Mol. Ecol. Resour.">
        <title>The genomes of chicory, endive, great burdock and yacon provide insights into Asteraceae paleo-polyploidization history and plant inulin production.</title>
        <authorList>
            <person name="Fan W."/>
            <person name="Wang S."/>
            <person name="Wang H."/>
            <person name="Wang A."/>
            <person name="Jiang F."/>
            <person name="Liu H."/>
            <person name="Zhao H."/>
            <person name="Xu D."/>
            <person name="Zhang Y."/>
        </authorList>
    </citation>
    <scope>NUCLEOTIDE SEQUENCE [LARGE SCALE GENOMIC DNA]</scope>
    <source>
        <strain evidence="2">cv. Yunnan</strain>
        <tissue evidence="1">Leaves</tissue>
    </source>
</reference>
<sequence>MSSDSFLVMLLLKYRRSARCVFSGVSRFRIPALPSHPRFEAPAVCSRAFFSLPCLAAGLSKKLGLTGVRFPGTRTAMAFTTPTNTFKKPPPSFWLCHSCPCPTASMVSSSDSSKSLHRWRLQNPHSKKDRFCNIAMIFSPFGFISRSNICTMSFDESQRYTNTSHNQSCADFRLHVESRRGNSYARMVPHGSKDRNPGPVNPRITPVMDSHPQIPFGDKDFQLPTWNQATQALRSLKEGTFSANKMNVSVPNGHAGSITTEPCKHETGIRNGFANLQSEPFKGNLTSRKSTCSASKVNQNYPVSKSNFAEDTPVTNVQYAGSNITEPCKHKTEIRNGFEKLQSQPTYGYSAPRKSTSSSPRVNQTHLESKSNFSEYTPVPNVQYAESNIAEPCKHENEIKNGFETFQGKPTNGYSTLRKSTLSSPIVNQKHPGSNSQFSEKLPVNGVHQKDLQSDDFSETYIVSTDSKDSTHLQKRLKSIYDKVLVVDDIIKAKEVMKKLTTQYRHLVHACDTEVAAIDVKQETPVDHGEVICFSIYSGHEADFGNGKSCIWVDVLDGGGKNILDIFSPFFEDPNIKKVWHNYSFDNHVIENYGLKLSGFHADTMHMARLWDSSRRMSGGYSLEALTSDSKGIMSGASLGPNEELIGKVSMKTIFGRKKLKKDGSEGKIVFIPPVEELQRVEREPWICYSALDSIATLKLYERLRSKLSYREWKFNGVTKGNLFDFYEQYWCPFGELLVKMETEGMLVDRAYLMEIEKIAKVEQQIAANLFRNWASKLCANAKFMNVGSDTQLRQLFFGGIENSKDPSQSLPLEKEFKVPNVDNIIEEDKKTATKFRKIKLKSICSGLQTETYTASGWPSVSGKVLKTLAGKVSMDYDIIDDELDEKDDDVDDAEVAETKCTTVANNSDHGTAYVAFGGGSEGHEACHAIAALCEVCSIDSLISNFILPLQGSHISGRNGRVHCSLNINTETGRLSARRPNLQNQPALEKDRYKIRQAFIAAPGKSLIVADYGQLELRILAHLAECKSMLDAFEAGGDFHSRTAMNMYPYIRDAIESKQVLLEWHPQPGQETPPVPLLKDVYASERRKAKMLNFSIAYGKTAVGLARDWKVSVNEARETVARWYKGREEVLRWQDARKKEARKIGCVYTLLGRARTFPSTKNATLSHRGHIERAAINTPVQGSAADVAMCAMLELSKNARLRELGWKMLLQVHDEVMLEGPTESAEVAKAIVVDCMSKPFDGKNILKVGLSVDAKFAKNWYSAK</sequence>
<evidence type="ECO:0000313" key="1">
    <source>
        <dbReference type="EMBL" id="KAI3814443.1"/>
    </source>
</evidence>
<comment type="caution">
    <text evidence="1">The sequence shown here is derived from an EMBL/GenBank/DDBJ whole genome shotgun (WGS) entry which is preliminary data.</text>
</comment>
<protein>
    <submittedName>
        <fullName evidence="1">Uncharacterized protein</fullName>
    </submittedName>
</protein>
<keyword evidence="2" id="KW-1185">Reference proteome</keyword>
<organism evidence="1 2">
    <name type="scientific">Smallanthus sonchifolius</name>
    <dbReference type="NCBI Taxonomy" id="185202"/>
    <lineage>
        <taxon>Eukaryota</taxon>
        <taxon>Viridiplantae</taxon>
        <taxon>Streptophyta</taxon>
        <taxon>Embryophyta</taxon>
        <taxon>Tracheophyta</taxon>
        <taxon>Spermatophyta</taxon>
        <taxon>Magnoliopsida</taxon>
        <taxon>eudicotyledons</taxon>
        <taxon>Gunneridae</taxon>
        <taxon>Pentapetalae</taxon>
        <taxon>asterids</taxon>
        <taxon>campanulids</taxon>
        <taxon>Asterales</taxon>
        <taxon>Asteraceae</taxon>
        <taxon>Asteroideae</taxon>
        <taxon>Heliantheae alliance</taxon>
        <taxon>Millerieae</taxon>
        <taxon>Smallanthus</taxon>
    </lineage>
</organism>
<proteinExistence type="predicted"/>
<dbReference type="EMBL" id="CM042022">
    <property type="protein sequence ID" value="KAI3814443.1"/>
    <property type="molecule type" value="Genomic_DNA"/>
</dbReference>
<name>A0ACB9J432_9ASTR</name>
<reference evidence="2" key="1">
    <citation type="journal article" date="2022" name="Mol. Ecol. Resour.">
        <title>The genomes of chicory, endive, great burdock and yacon provide insights into Asteraceae palaeo-polyploidization history and plant inulin production.</title>
        <authorList>
            <person name="Fan W."/>
            <person name="Wang S."/>
            <person name="Wang H."/>
            <person name="Wang A."/>
            <person name="Jiang F."/>
            <person name="Liu H."/>
            <person name="Zhao H."/>
            <person name="Xu D."/>
            <person name="Zhang Y."/>
        </authorList>
    </citation>
    <scope>NUCLEOTIDE SEQUENCE [LARGE SCALE GENOMIC DNA]</scope>
    <source>
        <strain evidence="2">cv. Yunnan</strain>
    </source>
</reference>
<gene>
    <name evidence="1" type="ORF">L1987_14083</name>
</gene>
<evidence type="ECO:0000313" key="2">
    <source>
        <dbReference type="Proteomes" id="UP001056120"/>
    </source>
</evidence>
<dbReference type="Proteomes" id="UP001056120">
    <property type="component" value="Linkage Group LG05"/>
</dbReference>
<accession>A0ACB9J432</accession>